<proteinExistence type="predicted"/>
<sequence>MSRNGVLVAGVAAVAVLAVVGGGVVALRRTPQVSATAAAAPLHESPSTTAGPATPVKVTLNLSKLPVGRAPQMSYLQGRTVRGGGGQDVTVPGKQNILDATRYDGSLLVLLEVGLGGSELARIDDGSTFALQRIPDVQSLVSSLDQQAVAYGTAPVNADHTRKKGSDVYWETSSGQRTLNRPDDWGTTVLGVAGSHVFFKSDTDRDGLTSTFSSWDAGTGKVTQLKSVRSPEGVNGAGTAVVDFVAGAAQNFCSTLTDTASGKQLWRTCEYAVNGFTPSGGTAIGTPDFRGGGSDPLVAALNAKDGSVQRQWSGPQFVQSVAEDDDHLLMVADTGENTRTAIIRCSIATGACELATPLTKAARYDIRLLGAWQ</sequence>
<evidence type="ECO:0000313" key="2">
    <source>
        <dbReference type="Proteomes" id="UP000515563"/>
    </source>
</evidence>
<dbReference type="EMBL" id="CP043661">
    <property type="protein sequence ID" value="QNE20360.1"/>
    <property type="molecule type" value="Genomic_DNA"/>
</dbReference>
<dbReference type="KEGG" id="kqi:F1D05_23695"/>
<accession>A0A7G6X295</accession>
<dbReference type="Proteomes" id="UP000515563">
    <property type="component" value="Chromosome"/>
</dbReference>
<keyword evidence="2" id="KW-1185">Reference proteome</keyword>
<dbReference type="SUPFAM" id="SSF69322">
    <property type="entry name" value="Tricorn protease domain 2"/>
    <property type="match status" value="1"/>
</dbReference>
<gene>
    <name evidence="1" type="ORF">F1D05_23695</name>
</gene>
<reference evidence="1 2" key="2">
    <citation type="journal article" date="2020" name="Microbiol. Resour. Announc.">
        <title>Antarctic desert soil bacteria exhibit high novel natural product potential, evaluated through long-read genome sequencing and comparative genomics.</title>
        <authorList>
            <person name="Benaud N."/>
            <person name="Edwards R.J."/>
            <person name="Amos T.G."/>
            <person name="D'Agostino P.M."/>
            <person name="Gutierrez-Chavez C."/>
            <person name="Montgomery K."/>
            <person name="Nicetic I."/>
            <person name="Ferrari B.C."/>
        </authorList>
    </citation>
    <scope>NUCLEOTIDE SEQUENCE [LARGE SCALE GENOMIC DNA]</scope>
    <source>
        <strain evidence="1 2">SPB151</strain>
    </source>
</reference>
<dbReference type="RefSeq" id="WP_185442546.1">
    <property type="nucleotide sequence ID" value="NZ_CP043661.1"/>
</dbReference>
<dbReference type="AlphaFoldDB" id="A0A7G6X295"/>
<reference evidence="2" key="1">
    <citation type="submission" date="2019-09" db="EMBL/GenBank/DDBJ databases">
        <title>Antimicrobial potential of Antarctic Bacteria.</title>
        <authorList>
            <person name="Benaud N."/>
            <person name="Edwards R.J."/>
            <person name="Ferrari B.C."/>
        </authorList>
    </citation>
    <scope>NUCLEOTIDE SEQUENCE [LARGE SCALE GENOMIC DNA]</scope>
    <source>
        <strain evidence="2">SPB151</strain>
    </source>
</reference>
<evidence type="ECO:0000313" key="1">
    <source>
        <dbReference type="EMBL" id="QNE20360.1"/>
    </source>
</evidence>
<name>A0A7G6X295_9ACTN</name>
<protein>
    <submittedName>
        <fullName evidence="1">Uncharacterized protein</fullName>
    </submittedName>
</protein>
<organism evidence="1 2">
    <name type="scientific">Kribbella qitaiheensis</name>
    <dbReference type="NCBI Taxonomy" id="1544730"/>
    <lineage>
        <taxon>Bacteria</taxon>
        <taxon>Bacillati</taxon>
        <taxon>Actinomycetota</taxon>
        <taxon>Actinomycetes</taxon>
        <taxon>Propionibacteriales</taxon>
        <taxon>Kribbellaceae</taxon>
        <taxon>Kribbella</taxon>
    </lineage>
</organism>